<proteinExistence type="predicted"/>
<keyword evidence="2" id="KW-1185">Reference proteome</keyword>
<organism evidence="1 2">
    <name type="scientific">Prevotella intermedia</name>
    <dbReference type="NCBI Taxonomy" id="28131"/>
    <lineage>
        <taxon>Bacteria</taxon>
        <taxon>Pseudomonadati</taxon>
        <taxon>Bacteroidota</taxon>
        <taxon>Bacteroidia</taxon>
        <taxon>Bacteroidales</taxon>
        <taxon>Prevotellaceae</taxon>
        <taxon>Prevotella</taxon>
    </lineage>
</organism>
<dbReference type="Proteomes" id="UP000283868">
    <property type="component" value="Unassembled WGS sequence"/>
</dbReference>
<evidence type="ECO:0000313" key="2">
    <source>
        <dbReference type="Proteomes" id="UP000283868"/>
    </source>
</evidence>
<dbReference type="AlphaFoldDB" id="A0A3R7XJY1"/>
<comment type="caution">
    <text evidence="1">The sequence shown here is derived from an EMBL/GenBank/DDBJ whole genome shotgun (WGS) entry which is preliminary data.</text>
</comment>
<accession>A0A3R7XJY1</accession>
<name>A0A3R7XJY1_PREIN</name>
<protein>
    <submittedName>
        <fullName evidence="1">Uncharacterized protein</fullName>
    </submittedName>
</protein>
<evidence type="ECO:0000313" key="1">
    <source>
        <dbReference type="EMBL" id="RRF86465.1"/>
    </source>
</evidence>
<reference evidence="1 2" key="1">
    <citation type="submission" date="2018-08" db="EMBL/GenBank/DDBJ databases">
        <title>Comparative analysis of Prevotella intermedia strains.</title>
        <authorList>
            <person name="Moon J.-H."/>
            <person name="Lee J.-H."/>
        </authorList>
    </citation>
    <scope>NUCLEOTIDE SEQUENCE [LARGE SCALE GENOMIC DNA]</scope>
    <source>
        <strain evidence="1 2">ATCC 15033</strain>
    </source>
</reference>
<dbReference type="EMBL" id="QXEN01000026">
    <property type="protein sequence ID" value="RRF86465.1"/>
    <property type="molecule type" value="Genomic_DNA"/>
</dbReference>
<sequence>MALRKRLFCDAKPTLLPCKRAAFALQNNRFCNMLIMRWLYDRCSCEKYLHLLGILFVQKVKNIGEIK</sequence>
<gene>
    <name evidence="1" type="ORF">D2S45_11115</name>
</gene>